<feature type="disulfide bond" description="Redox-active" evidence="11">
    <location>
        <begin position="62"/>
        <end position="65"/>
    </location>
</feature>
<dbReference type="PRINTS" id="PR00421">
    <property type="entry name" value="THIOREDOXIN"/>
</dbReference>
<evidence type="ECO:0000256" key="4">
    <source>
        <dbReference type="ARBA" id="ARBA00012723"/>
    </source>
</evidence>
<dbReference type="CDD" id="cd02981">
    <property type="entry name" value="PDI_b_family"/>
    <property type="match status" value="1"/>
</dbReference>
<accession>A0AAU9K7R2</accession>
<evidence type="ECO:0000256" key="11">
    <source>
        <dbReference type="PIRSR" id="PIRSR605792-51"/>
    </source>
</evidence>
<feature type="chain" id="PRO_5043100591" description="Protein disulfide-isomerase" evidence="12">
    <location>
        <begin position="18"/>
        <end position="485"/>
    </location>
</feature>
<dbReference type="NCBIfam" id="TIGR01126">
    <property type="entry name" value="pdi_dom"/>
    <property type="match status" value="1"/>
</dbReference>
<dbReference type="PANTHER" id="PTHR18929">
    <property type="entry name" value="PROTEIN DISULFIDE ISOMERASE"/>
    <property type="match status" value="1"/>
</dbReference>
<evidence type="ECO:0000256" key="10">
    <source>
        <dbReference type="ARBA" id="ARBA00023284"/>
    </source>
</evidence>
<keyword evidence="8 11" id="KW-1015">Disulfide bond</keyword>
<dbReference type="InterPro" id="IPR005788">
    <property type="entry name" value="PDI_thioredoxin-like_dom"/>
</dbReference>
<feature type="domain" description="Thioredoxin" evidence="13">
    <location>
        <begin position="18"/>
        <end position="140"/>
    </location>
</feature>
<gene>
    <name evidence="14" type="ORF">BSTOLATCC_MIC59535</name>
</gene>
<dbReference type="EC" id="5.3.4.1" evidence="4 12"/>
<keyword evidence="7" id="KW-0256">Endoplasmic reticulum</keyword>
<comment type="similarity">
    <text evidence="3 12">Belongs to the protein disulfide isomerase family.</text>
</comment>
<evidence type="ECO:0000256" key="3">
    <source>
        <dbReference type="ARBA" id="ARBA00006347"/>
    </source>
</evidence>
<reference evidence="14" key="1">
    <citation type="submission" date="2021-09" db="EMBL/GenBank/DDBJ databases">
        <authorList>
            <consortium name="AG Swart"/>
            <person name="Singh M."/>
            <person name="Singh A."/>
            <person name="Seah K."/>
            <person name="Emmerich C."/>
        </authorList>
    </citation>
    <scope>NUCLEOTIDE SEQUENCE</scope>
    <source>
        <strain evidence="14">ATCC30299</strain>
    </source>
</reference>
<protein>
    <recommendedName>
        <fullName evidence="4 12">Protein disulfide-isomerase</fullName>
        <ecNumber evidence="4 12">5.3.4.1</ecNumber>
    </recommendedName>
</protein>
<evidence type="ECO:0000313" key="15">
    <source>
        <dbReference type="Proteomes" id="UP001162131"/>
    </source>
</evidence>
<comment type="catalytic activity">
    <reaction evidence="1 12">
        <text>Catalyzes the rearrangement of -S-S- bonds in proteins.</text>
        <dbReference type="EC" id="5.3.4.1"/>
    </reaction>
</comment>
<dbReference type="InterPro" id="IPR005792">
    <property type="entry name" value="Prot_disulphide_isomerase"/>
</dbReference>
<dbReference type="InterPro" id="IPR013766">
    <property type="entry name" value="Thioredoxin_domain"/>
</dbReference>
<name>A0AAU9K7R2_9CILI</name>
<comment type="caution">
    <text evidence="14">The sequence shown here is derived from an EMBL/GenBank/DDBJ whole genome shotgun (WGS) entry which is preliminary data.</text>
</comment>
<dbReference type="NCBIfam" id="TIGR01130">
    <property type="entry name" value="ER_PDI_fam"/>
    <property type="match status" value="1"/>
</dbReference>
<dbReference type="Pfam" id="PF00085">
    <property type="entry name" value="Thioredoxin"/>
    <property type="match status" value="2"/>
</dbReference>
<dbReference type="CDD" id="cd02995">
    <property type="entry name" value="PDI_a_PDI_a'_C"/>
    <property type="match status" value="1"/>
</dbReference>
<dbReference type="GO" id="GO:0006457">
    <property type="term" value="P:protein folding"/>
    <property type="evidence" value="ECO:0007669"/>
    <property type="project" value="TreeGrafter"/>
</dbReference>
<feature type="disulfide bond" description="Redox-active" evidence="11">
    <location>
        <begin position="398"/>
        <end position="401"/>
    </location>
</feature>
<dbReference type="CDD" id="cd02961">
    <property type="entry name" value="PDI_a_family"/>
    <property type="match status" value="1"/>
</dbReference>
<feature type="signal peptide" evidence="12">
    <location>
        <begin position="1"/>
        <end position="17"/>
    </location>
</feature>
<dbReference type="Gene3D" id="3.40.30.10">
    <property type="entry name" value="Glutaredoxin"/>
    <property type="match status" value="4"/>
</dbReference>
<dbReference type="SUPFAM" id="SSF52833">
    <property type="entry name" value="Thioredoxin-like"/>
    <property type="match status" value="4"/>
</dbReference>
<organism evidence="14 15">
    <name type="scientific">Blepharisma stoltei</name>
    <dbReference type="NCBI Taxonomy" id="1481888"/>
    <lineage>
        <taxon>Eukaryota</taxon>
        <taxon>Sar</taxon>
        <taxon>Alveolata</taxon>
        <taxon>Ciliophora</taxon>
        <taxon>Postciliodesmatophora</taxon>
        <taxon>Heterotrichea</taxon>
        <taxon>Heterotrichida</taxon>
        <taxon>Blepharismidae</taxon>
        <taxon>Blepharisma</taxon>
    </lineage>
</organism>
<dbReference type="InterPro" id="IPR036249">
    <property type="entry name" value="Thioredoxin-like_sf"/>
</dbReference>
<evidence type="ECO:0000256" key="7">
    <source>
        <dbReference type="ARBA" id="ARBA00022824"/>
    </source>
</evidence>
<keyword evidence="5 12" id="KW-0732">Signal</keyword>
<evidence type="ECO:0000313" key="14">
    <source>
        <dbReference type="EMBL" id="CAG9333719.1"/>
    </source>
</evidence>
<evidence type="ECO:0000256" key="8">
    <source>
        <dbReference type="ARBA" id="ARBA00023157"/>
    </source>
</evidence>
<dbReference type="PROSITE" id="PS51352">
    <property type="entry name" value="THIOREDOXIN_2"/>
    <property type="match status" value="2"/>
</dbReference>
<dbReference type="Proteomes" id="UP001162131">
    <property type="component" value="Unassembled WGS sequence"/>
</dbReference>
<feature type="domain" description="Thioredoxin" evidence="13">
    <location>
        <begin position="347"/>
        <end position="475"/>
    </location>
</feature>
<dbReference type="GO" id="GO:0005788">
    <property type="term" value="C:endoplasmic reticulum lumen"/>
    <property type="evidence" value="ECO:0007669"/>
    <property type="project" value="UniProtKB-SubCell"/>
</dbReference>
<evidence type="ECO:0000256" key="1">
    <source>
        <dbReference type="ARBA" id="ARBA00001182"/>
    </source>
</evidence>
<proteinExistence type="inferred from homology"/>
<keyword evidence="9 12" id="KW-0413">Isomerase</keyword>
<keyword evidence="10 11" id="KW-0676">Redox-active center</keyword>
<evidence type="ECO:0000256" key="12">
    <source>
        <dbReference type="RuleBase" id="RU361130"/>
    </source>
</evidence>
<evidence type="ECO:0000256" key="9">
    <source>
        <dbReference type="ARBA" id="ARBA00023235"/>
    </source>
</evidence>
<dbReference type="FunFam" id="3.40.30.10:FF:000023">
    <property type="entry name" value="Protein disulfide-isomerase"/>
    <property type="match status" value="1"/>
</dbReference>
<evidence type="ECO:0000259" key="13">
    <source>
        <dbReference type="PROSITE" id="PS51352"/>
    </source>
</evidence>
<dbReference type="AlphaFoldDB" id="A0AAU9K7R2"/>
<evidence type="ECO:0000256" key="2">
    <source>
        <dbReference type="ARBA" id="ARBA00004319"/>
    </source>
</evidence>
<dbReference type="GO" id="GO:0034976">
    <property type="term" value="P:response to endoplasmic reticulum stress"/>
    <property type="evidence" value="ECO:0007669"/>
    <property type="project" value="TreeGrafter"/>
</dbReference>
<sequence>MALNICIAFLVFSSVYSQETLEPTPFLEIPEEEDVWVLTDSNFEDALNLQPNILIDFYAPWCDHCKKLDPEYAKAALRLKENSPSIRIAKVDATTNKLLADKYQIRNYPTIKYFENKKPTDYDGGRTEDLIVSWVLKKNGQTYTVIKDYLQLQNRIEKAKIVVVLFAQADAPEIKHFDYVSKQIQGVEFIVSIDSVSLTNYEVEEPSLVLFKQFDERRVNFSGKLKHADITRFIEKNMRPIVSEFNDDSLRRSWDNKTPAFFLLCNQSDYEQYRAGFYEVAKKYNKTMIFFYADLSNPGNSQLKEYLGLEPEAQPVFLIVDQSEVGNRFMSNASPTEENMKSFIKRWKKKEIEPTLKSQDLPENDYYKNLRVLVGKNFNDIVFDKSKDVLVYFYSPRCSHCREFEPIYQELAKDLSHIPTLILAKIDYTQNEVKDQTVSSFPTIRYFPGKKKKGIDFEGERTSENLLQFIKDKASFKFDENRADL</sequence>
<keyword evidence="6" id="KW-0677">Repeat</keyword>
<dbReference type="EMBL" id="CAJZBQ010000057">
    <property type="protein sequence ID" value="CAG9333719.1"/>
    <property type="molecule type" value="Genomic_DNA"/>
</dbReference>
<dbReference type="Pfam" id="PF13848">
    <property type="entry name" value="Thioredoxin_6"/>
    <property type="match status" value="1"/>
</dbReference>
<evidence type="ECO:0000256" key="6">
    <source>
        <dbReference type="ARBA" id="ARBA00022737"/>
    </source>
</evidence>
<evidence type="ECO:0000256" key="5">
    <source>
        <dbReference type="ARBA" id="ARBA00022729"/>
    </source>
</evidence>
<dbReference type="CDD" id="cd02982">
    <property type="entry name" value="PDI_b'_family"/>
    <property type="match status" value="1"/>
</dbReference>
<comment type="subcellular location">
    <subcellularLocation>
        <location evidence="2">Endoplasmic reticulum lumen</location>
    </subcellularLocation>
</comment>
<dbReference type="GO" id="GO:0003756">
    <property type="term" value="F:protein disulfide isomerase activity"/>
    <property type="evidence" value="ECO:0007669"/>
    <property type="project" value="UniProtKB-EC"/>
</dbReference>
<keyword evidence="15" id="KW-1185">Reference proteome</keyword>